<sequence length="184" mass="20370">MNVPHSLSQLIQSVEDSKGWTLREIARRVERSGRTMSHACVARLKRKPIRSITYETIHALSVGLDLSGPVVAKAVLESMDVHDIGTAETGAAVAIARDSDLSERDRKILLAVVREMQSERSDEDHDGERSAPAEQRTAPAGGRAVAYPARPDGITTAAGRRCVRHKPRRVRRRRVCTTPTWVFD</sequence>
<dbReference type="AlphaFoldDB" id="A0A291GM74"/>
<dbReference type="OrthoDB" id="8217at43668"/>
<accession>A0A291GM74</accession>
<evidence type="ECO:0000313" key="3">
    <source>
        <dbReference type="Proteomes" id="UP000218165"/>
    </source>
</evidence>
<gene>
    <name evidence="2" type="ORF">CFK38_06035</name>
</gene>
<evidence type="ECO:0000256" key="1">
    <source>
        <dbReference type="SAM" id="MobiDB-lite"/>
    </source>
</evidence>
<dbReference type="InterPro" id="IPR010982">
    <property type="entry name" value="Lambda_DNA-bd_dom_sf"/>
</dbReference>
<name>A0A291GM74_9MICO</name>
<organism evidence="2 3">
    <name type="scientific">Brachybacterium vulturis</name>
    <dbReference type="NCBI Taxonomy" id="2017484"/>
    <lineage>
        <taxon>Bacteria</taxon>
        <taxon>Bacillati</taxon>
        <taxon>Actinomycetota</taxon>
        <taxon>Actinomycetes</taxon>
        <taxon>Micrococcales</taxon>
        <taxon>Dermabacteraceae</taxon>
        <taxon>Brachybacterium</taxon>
    </lineage>
</organism>
<feature type="compositionally biased region" description="Basic and acidic residues" evidence="1">
    <location>
        <begin position="116"/>
        <end position="131"/>
    </location>
</feature>
<protein>
    <submittedName>
        <fullName evidence="2">Uncharacterized protein</fullName>
    </submittedName>
</protein>
<evidence type="ECO:0000313" key="2">
    <source>
        <dbReference type="EMBL" id="ATG51136.1"/>
    </source>
</evidence>
<dbReference type="Proteomes" id="UP000218165">
    <property type="component" value="Chromosome"/>
</dbReference>
<dbReference type="GO" id="GO:0003677">
    <property type="term" value="F:DNA binding"/>
    <property type="evidence" value="ECO:0007669"/>
    <property type="project" value="InterPro"/>
</dbReference>
<feature type="region of interest" description="Disordered" evidence="1">
    <location>
        <begin position="116"/>
        <end position="151"/>
    </location>
</feature>
<dbReference type="EMBL" id="CP023563">
    <property type="protein sequence ID" value="ATG51136.1"/>
    <property type="molecule type" value="Genomic_DNA"/>
</dbReference>
<proteinExistence type="predicted"/>
<dbReference type="RefSeq" id="WP_096802273.1">
    <property type="nucleotide sequence ID" value="NZ_CP023563.1"/>
</dbReference>
<dbReference type="Gene3D" id="1.10.260.40">
    <property type="entry name" value="lambda repressor-like DNA-binding domains"/>
    <property type="match status" value="1"/>
</dbReference>
<dbReference type="KEGG" id="brz:CFK38_06035"/>
<keyword evidence="3" id="KW-1185">Reference proteome</keyword>
<reference evidence="3" key="1">
    <citation type="submission" date="2017-09" db="EMBL/GenBank/DDBJ databases">
        <title>Brachybacterium sp. VM2412.</title>
        <authorList>
            <person name="Tak E.J."/>
            <person name="Bae J.-W."/>
        </authorList>
    </citation>
    <scope>NUCLEOTIDE SEQUENCE [LARGE SCALE GENOMIC DNA]</scope>
    <source>
        <strain evidence="3">VM2412</strain>
    </source>
</reference>